<keyword evidence="2" id="KW-1003">Cell membrane</keyword>
<dbReference type="Pfam" id="PF02687">
    <property type="entry name" value="FtsX"/>
    <property type="match status" value="1"/>
</dbReference>
<keyword evidence="5 7" id="KW-0472">Membrane</keyword>
<dbReference type="PANTHER" id="PTHR30572">
    <property type="entry name" value="MEMBRANE COMPONENT OF TRANSPORTER-RELATED"/>
    <property type="match status" value="1"/>
</dbReference>
<feature type="transmembrane region" description="Helical" evidence="7">
    <location>
        <begin position="803"/>
        <end position="829"/>
    </location>
</feature>
<keyword evidence="4 7" id="KW-1133">Transmembrane helix</keyword>
<evidence type="ECO:0000256" key="7">
    <source>
        <dbReference type="SAM" id="Phobius"/>
    </source>
</evidence>
<keyword evidence="10" id="KW-1185">Reference proteome</keyword>
<comment type="similarity">
    <text evidence="6">Belongs to the ABC-4 integral membrane protein family.</text>
</comment>
<evidence type="ECO:0000256" key="3">
    <source>
        <dbReference type="ARBA" id="ARBA00022692"/>
    </source>
</evidence>
<evidence type="ECO:0000256" key="5">
    <source>
        <dbReference type="ARBA" id="ARBA00023136"/>
    </source>
</evidence>
<name>A0ABS6JK97_9BACI</name>
<proteinExistence type="inferred from homology"/>
<protein>
    <submittedName>
        <fullName evidence="9">ABC transporter permease</fullName>
    </submittedName>
</protein>
<evidence type="ECO:0000256" key="1">
    <source>
        <dbReference type="ARBA" id="ARBA00004651"/>
    </source>
</evidence>
<dbReference type="Proteomes" id="UP000784880">
    <property type="component" value="Unassembled WGS sequence"/>
</dbReference>
<comment type="caution">
    <text evidence="9">The sequence shown here is derived from an EMBL/GenBank/DDBJ whole genome shotgun (WGS) entry which is preliminary data.</text>
</comment>
<feature type="transmembrane region" description="Helical" evidence="7">
    <location>
        <begin position="542"/>
        <end position="565"/>
    </location>
</feature>
<evidence type="ECO:0000313" key="10">
    <source>
        <dbReference type="Proteomes" id="UP000784880"/>
    </source>
</evidence>
<feature type="transmembrane region" description="Helical" evidence="7">
    <location>
        <begin position="682"/>
        <end position="706"/>
    </location>
</feature>
<feature type="domain" description="ABC3 transporter permease C-terminal" evidence="8">
    <location>
        <begin position="730"/>
        <end position="828"/>
    </location>
</feature>
<feature type="transmembrane region" description="Helical" evidence="7">
    <location>
        <begin position="726"/>
        <end position="751"/>
    </location>
</feature>
<dbReference type="InterPro" id="IPR050250">
    <property type="entry name" value="Macrolide_Exporter_MacB"/>
</dbReference>
<evidence type="ECO:0000256" key="2">
    <source>
        <dbReference type="ARBA" id="ARBA00022475"/>
    </source>
</evidence>
<reference evidence="9 10" key="1">
    <citation type="submission" date="2021-06" db="EMBL/GenBank/DDBJ databases">
        <title>Bacillus sp. RD4P76, an endophyte from a halophyte.</title>
        <authorList>
            <person name="Sun J.-Q."/>
        </authorList>
    </citation>
    <scope>NUCLEOTIDE SEQUENCE [LARGE SCALE GENOMIC DNA]</scope>
    <source>
        <strain evidence="9 10">CGMCC 1.15917</strain>
    </source>
</reference>
<evidence type="ECO:0000313" key="9">
    <source>
        <dbReference type="EMBL" id="MBU9714106.1"/>
    </source>
</evidence>
<feature type="transmembrane region" description="Helical" evidence="7">
    <location>
        <begin position="618"/>
        <end position="638"/>
    </location>
</feature>
<dbReference type="RefSeq" id="WP_217068434.1">
    <property type="nucleotide sequence ID" value="NZ_JAHQCS010000163.1"/>
</dbReference>
<dbReference type="EMBL" id="JAHQCS010000163">
    <property type="protein sequence ID" value="MBU9714106.1"/>
    <property type="molecule type" value="Genomic_DNA"/>
</dbReference>
<evidence type="ECO:0000259" key="8">
    <source>
        <dbReference type="Pfam" id="PF02687"/>
    </source>
</evidence>
<feature type="transmembrane region" description="Helical" evidence="7">
    <location>
        <begin position="586"/>
        <end position="606"/>
    </location>
</feature>
<sequence length="849" mass="96239">MILYLKSSFSVRWKLYVTLVLVIACLGIGYLSTQVVTERISIEAHKDLEDHWRYQYDILVTPELDQEVRGLADGWVTPQSSIASYGGISLEDWEAIKEIDGVEVAAPVSMLGFFEFVGMNSHSSNAQPGNWYEIHKQVTAFDGLKSHTLSEYSFISEYYSPDMEETYLYQRRLKERGYPINVTPGSSVRYPNEMLLVAIDPEMEEKLFNVSDSMVSGSYLDDFTAEVASMPVVSVIALQQPSYEMEERITVHEISVPEDVSSDDVLGRTDDYLNSLPKEQIAELTISTMDRDLRYEYADIHFDDDGYVKVPHNLKVVPTEIIKFSPITYDLIEHNEGELPILQAAIYRNTSEFYDNIHVPFYRYEMGQRRIYDFTVDIIGYYDSSKITPNYEGAWEQGDPVDIYTPHHSMIVKNGLGEEIKPTPLLPIPVKASYYPGAPDMLTTLENVRHVYGDDPPLSSIRVVVSDVDERSEESQRKIEAVATEIQEKTGHHVEIMLGSSASRVHVQLAGTEVDEAGTVEEGWQQRGVSWSIGNQIEQTNILLFVYLLVISIIFCFTVITHSLLNRSVDFAMLRAIGWPRTKLMMSLLLEVVIISFIPFIVLWIGDLWMNTLQFIDYMVIWLITFFILVISYGTGGFKALKLSPSKGLAGEGTDGAFLRVIPIRGILSYVVHQLFRRPLRFGLLTIVIALTTFMLLLTLATQQSLSDFLYLSFLGEAIDLKLSNYQTALLFVSILLALINTFLLLYLNFSERKKEFYIFRSIGWSTKQIQGLIHLESIIVSVAGSLLGALGGYYVIHSFLVIPIPFWIVGSIIVLPVLLISLYTFCFTAKLSMNTVRKNRNAIFNRGT</sequence>
<evidence type="ECO:0000256" key="4">
    <source>
        <dbReference type="ARBA" id="ARBA00022989"/>
    </source>
</evidence>
<dbReference type="InterPro" id="IPR003838">
    <property type="entry name" value="ABC3_permease_C"/>
</dbReference>
<evidence type="ECO:0000256" key="6">
    <source>
        <dbReference type="ARBA" id="ARBA00038076"/>
    </source>
</evidence>
<feature type="transmembrane region" description="Helical" evidence="7">
    <location>
        <begin position="772"/>
        <end position="797"/>
    </location>
</feature>
<keyword evidence="3 7" id="KW-0812">Transmembrane</keyword>
<dbReference type="PROSITE" id="PS51257">
    <property type="entry name" value="PROKAR_LIPOPROTEIN"/>
    <property type="match status" value="1"/>
</dbReference>
<organism evidence="9 10">
    <name type="scientific">Evansella tamaricis</name>
    <dbReference type="NCBI Taxonomy" id="2069301"/>
    <lineage>
        <taxon>Bacteria</taxon>
        <taxon>Bacillati</taxon>
        <taxon>Bacillota</taxon>
        <taxon>Bacilli</taxon>
        <taxon>Bacillales</taxon>
        <taxon>Bacillaceae</taxon>
        <taxon>Evansella</taxon>
    </lineage>
</organism>
<gene>
    <name evidence="9" type="ORF">KS419_20425</name>
</gene>
<dbReference type="PANTHER" id="PTHR30572:SF4">
    <property type="entry name" value="ABC TRANSPORTER PERMEASE YTRF"/>
    <property type="match status" value="1"/>
</dbReference>
<comment type="subcellular location">
    <subcellularLocation>
        <location evidence="1">Cell membrane</location>
        <topology evidence="1">Multi-pass membrane protein</topology>
    </subcellularLocation>
</comment>
<accession>A0ABS6JK97</accession>